<dbReference type="Gene3D" id="3.60.10.10">
    <property type="entry name" value="Endonuclease/exonuclease/phosphatase"/>
    <property type="match status" value="1"/>
</dbReference>
<accession>A0A370QEU2</accession>
<dbReference type="EMBL" id="QRAO01000002">
    <property type="protein sequence ID" value="RDK86885.1"/>
    <property type="molecule type" value="Genomic_DNA"/>
</dbReference>
<feature type="domain" description="Endonuclease/exonuclease/phosphatase" evidence="2">
    <location>
        <begin position="55"/>
        <end position="304"/>
    </location>
</feature>
<keyword evidence="1" id="KW-0732">Signal</keyword>
<dbReference type="Proteomes" id="UP000255317">
    <property type="component" value="Unassembled WGS sequence"/>
</dbReference>
<dbReference type="Pfam" id="PF03372">
    <property type="entry name" value="Exo_endo_phos"/>
    <property type="match status" value="1"/>
</dbReference>
<feature type="domain" description="Secretion system C-terminal sorting" evidence="3">
    <location>
        <begin position="331"/>
        <end position="405"/>
    </location>
</feature>
<sequence>MDQGNFITLLKYFVFKLYFCKAMKKLVLCLLLPGFLYSQSLEDLDFGTPETLDIVTWNIEFFPKNNQATIQYVVAIVEAMEADIVAIQEVDDYFAFNELVSYLDDYGAYRISTNNRGLAYLYRKDVVQINDGYELFTQLPEADNFPRFPMVLDIFYGGERVVLINNHFKCCGDGEIDPNDMWDEETRRFNASTLLKAYIDQNLDDVPVVLLGDLNDILTDPMQHNVFSAFLNDPDDFFFTDIDIAQGTEANWSYPSWPSHLDHILITDELFDLFNSTEGNVETLKIEDYLTGGWQEYDQNVSDHRPVALQLPIEEIVLQTDEFAIANSVFVYPNPFSERTIFKLPESFLETNIAIYNAQGQLVHATSVDAGAREYVWESSRHASGFYFAKVYAGTNEIATLKLVIQ</sequence>
<protein>
    <submittedName>
        <fullName evidence="4">Putative secreted protein (Por secretion system target)</fullName>
    </submittedName>
</protein>
<keyword evidence="5" id="KW-1185">Reference proteome</keyword>
<dbReference type="GO" id="GO:0003824">
    <property type="term" value="F:catalytic activity"/>
    <property type="evidence" value="ECO:0007669"/>
    <property type="project" value="InterPro"/>
</dbReference>
<dbReference type="InterPro" id="IPR026444">
    <property type="entry name" value="Secre_tail"/>
</dbReference>
<organism evidence="4 5">
    <name type="scientific">Marinirhabdus gelatinilytica</name>
    <dbReference type="NCBI Taxonomy" id="1703343"/>
    <lineage>
        <taxon>Bacteria</taxon>
        <taxon>Pseudomonadati</taxon>
        <taxon>Bacteroidota</taxon>
        <taxon>Flavobacteriia</taxon>
        <taxon>Flavobacteriales</taxon>
        <taxon>Flavobacteriaceae</taxon>
    </lineage>
</organism>
<evidence type="ECO:0000259" key="2">
    <source>
        <dbReference type="Pfam" id="PF03372"/>
    </source>
</evidence>
<dbReference type="InterPro" id="IPR005135">
    <property type="entry name" value="Endo/exonuclease/phosphatase"/>
</dbReference>
<dbReference type="Pfam" id="PF18962">
    <property type="entry name" value="Por_Secre_tail"/>
    <property type="match status" value="1"/>
</dbReference>
<proteinExistence type="predicted"/>
<dbReference type="PANTHER" id="PTHR42834">
    <property type="entry name" value="ENDONUCLEASE/EXONUCLEASE/PHOSPHATASE FAMILY PROTEIN (AFU_ORTHOLOGUE AFUA_3G09210)"/>
    <property type="match status" value="1"/>
</dbReference>
<reference evidence="4 5" key="1">
    <citation type="submission" date="2018-07" db="EMBL/GenBank/DDBJ databases">
        <title>Genomic Encyclopedia of Type Strains, Phase IV (KMG-IV): sequencing the most valuable type-strain genomes for metagenomic binning, comparative biology and taxonomic classification.</title>
        <authorList>
            <person name="Goeker M."/>
        </authorList>
    </citation>
    <scope>NUCLEOTIDE SEQUENCE [LARGE SCALE GENOMIC DNA]</scope>
    <source>
        <strain evidence="4 5">DSM 101478</strain>
    </source>
</reference>
<evidence type="ECO:0000313" key="5">
    <source>
        <dbReference type="Proteomes" id="UP000255317"/>
    </source>
</evidence>
<dbReference type="PANTHER" id="PTHR42834:SF1">
    <property type="entry name" value="ENDONUCLEASE_EXONUCLEASE_PHOSPHATASE FAMILY PROTEIN (AFU_ORTHOLOGUE AFUA_3G09210)"/>
    <property type="match status" value="1"/>
</dbReference>
<dbReference type="SUPFAM" id="SSF56219">
    <property type="entry name" value="DNase I-like"/>
    <property type="match status" value="1"/>
</dbReference>
<dbReference type="AlphaFoldDB" id="A0A370QEU2"/>
<name>A0A370QEU2_9FLAO</name>
<dbReference type="InterPro" id="IPR036691">
    <property type="entry name" value="Endo/exonu/phosph_ase_sf"/>
</dbReference>
<gene>
    <name evidence="4" type="ORF">C8D94_10263</name>
</gene>
<evidence type="ECO:0000313" key="4">
    <source>
        <dbReference type="EMBL" id="RDK86885.1"/>
    </source>
</evidence>
<dbReference type="NCBIfam" id="TIGR04183">
    <property type="entry name" value="Por_Secre_tail"/>
    <property type="match status" value="1"/>
</dbReference>
<evidence type="ECO:0000259" key="3">
    <source>
        <dbReference type="Pfam" id="PF18962"/>
    </source>
</evidence>
<evidence type="ECO:0000256" key="1">
    <source>
        <dbReference type="ARBA" id="ARBA00022729"/>
    </source>
</evidence>
<comment type="caution">
    <text evidence="4">The sequence shown here is derived from an EMBL/GenBank/DDBJ whole genome shotgun (WGS) entry which is preliminary data.</text>
</comment>